<comment type="caution">
    <text evidence="1">The sequence shown here is derived from an EMBL/GenBank/DDBJ whole genome shotgun (WGS) entry which is preliminary data.</text>
</comment>
<dbReference type="Proteomes" id="UP001229081">
    <property type="component" value="Unassembled WGS sequence"/>
</dbReference>
<gene>
    <name evidence="1" type="ORF">QXL92_31740</name>
</gene>
<name>A0AAJ1W6J7_9MYCO</name>
<evidence type="ECO:0000313" key="2">
    <source>
        <dbReference type="Proteomes" id="UP001229081"/>
    </source>
</evidence>
<proteinExistence type="predicted"/>
<accession>A0AAJ1W6J7</accession>
<dbReference type="RefSeq" id="WP_240743967.1">
    <property type="nucleotide sequence ID" value="NZ_JAUFSA010000004.1"/>
</dbReference>
<evidence type="ECO:0000313" key="1">
    <source>
        <dbReference type="EMBL" id="MDP7739308.1"/>
    </source>
</evidence>
<protein>
    <submittedName>
        <fullName evidence="1">Uncharacterized protein</fullName>
    </submittedName>
</protein>
<sequence length="380" mass="42018">MPNGEVSVRPATENAPTTVVVDRLNVEHDGAERKPVYRHNPIGPYANYYSWADLANLLRVDIPWWSPLVSDLDAMLTWHPGAPVTRIAPYLPRLDTGHITALATPEATTDVRGIINKLANRVLHQINGGARHDAMCLTPGLVHAAISPIDPTQPKPTLTAEEVAALLHHRADQHTARHALRVTHHWDFRPHLLTYVIEIHRASATSAARQWISRLTDVDHTRRTELGFWFVNNYVPRRVHPTRWLTDPDNPHTWAIQGDDATIYAGVGTFTPGAQGQLRRAEIHDDAAFFWDTAQHIWPLPDAGFSYYGTGYDGGGPRRLVETLTTLIDDAAADVHTPPTLNGENAALHNALHQLVTKQHAPITITASFIATALTGSPRG</sequence>
<dbReference type="EMBL" id="JAUFSA010000004">
    <property type="protein sequence ID" value="MDP7739308.1"/>
    <property type="molecule type" value="Genomic_DNA"/>
</dbReference>
<reference evidence="1" key="1">
    <citation type="submission" date="2023-06" db="EMBL/GenBank/DDBJ databases">
        <title>Identification of two novel mycobacterium reveal diversities and complexities of Mycobacterium gordonae clade.</title>
        <authorList>
            <person name="Matsumoto Y."/>
            <person name="Nakamura S."/>
            <person name="Motooka D."/>
            <person name="Fukushima K."/>
        </authorList>
    </citation>
    <scope>NUCLEOTIDE SEQUENCE</scope>
    <source>
        <strain evidence="1">TY812</strain>
    </source>
</reference>
<organism evidence="1 2">
    <name type="scientific">Mycobacterium paragordonae</name>
    <dbReference type="NCBI Taxonomy" id="1389713"/>
    <lineage>
        <taxon>Bacteria</taxon>
        <taxon>Bacillati</taxon>
        <taxon>Actinomycetota</taxon>
        <taxon>Actinomycetes</taxon>
        <taxon>Mycobacteriales</taxon>
        <taxon>Mycobacteriaceae</taxon>
        <taxon>Mycobacterium</taxon>
    </lineage>
</organism>
<dbReference type="AlphaFoldDB" id="A0AAJ1W6J7"/>